<name>A0AAD9LLB6_BABDI</name>
<keyword evidence="11" id="KW-1185">Reference proteome</keyword>
<gene>
    <name evidence="10" type="ORF">X943_003792</name>
</gene>
<reference evidence="10" key="1">
    <citation type="journal article" date="2014" name="Nucleic Acids Res.">
        <title>The evolutionary dynamics of variant antigen genes in Babesia reveal a history of genomic innovation underlying host-parasite interaction.</title>
        <authorList>
            <person name="Jackson A.P."/>
            <person name="Otto T.D."/>
            <person name="Darby A."/>
            <person name="Ramaprasad A."/>
            <person name="Xia D."/>
            <person name="Echaide I.E."/>
            <person name="Farber M."/>
            <person name="Gahlot S."/>
            <person name="Gamble J."/>
            <person name="Gupta D."/>
            <person name="Gupta Y."/>
            <person name="Jackson L."/>
            <person name="Malandrin L."/>
            <person name="Malas T.B."/>
            <person name="Moussa E."/>
            <person name="Nair M."/>
            <person name="Reid A.J."/>
            <person name="Sanders M."/>
            <person name="Sharma J."/>
            <person name="Tracey A."/>
            <person name="Quail M.A."/>
            <person name="Weir W."/>
            <person name="Wastling J.M."/>
            <person name="Hall N."/>
            <person name="Willadsen P."/>
            <person name="Lingelbach K."/>
            <person name="Shiels B."/>
            <person name="Tait A."/>
            <person name="Berriman M."/>
            <person name="Allred D.R."/>
            <person name="Pain A."/>
        </authorList>
    </citation>
    <scope>NUCLEOTIDE SEQUENCE</scope>
    <source>
        <strain evidence="10">1802A</strain>
    </source>
</reference>
<dbReference type="GO" id="GO:0005886">
    <property type="term" value="C:plasma membrane"/>
    <property type="evidence" value="ECO:0007669"/>
    <property type="project" value="UniProtKB-SubCell"/>
</dbReference>
<evidence type="ECO:0000256" key="3">
    <source>
        <dbReference type="ARBA" id="ARBA00022475"/>
    </source>
</evidence>
<organism evidence="10 11">
    <name type="scientific">Babesia divergens</name>
    <dbReference type="NCBI Taxonomy" id="32595"/>
    <lineage>
        <taxon>Eukaryota</taxon>
        <taxon>Sar</taxon>
        <taxon>Alveolata</taxon>
        <taxon>Apicomplexa</taxon>
        <taxon>Aconoidasida</taxon>
        <taxon>Piroplasmida</taxon>
        <taxon>Babesiidae</taxon>
        <taxon>Babesia</taxon>
    </lineage>
</organism>
<comment type="subcellular location">
    <subcellularLocation>
        <location evidence="1">Cell membrane</location>
    </subcellularLocation>
    <subcellularLocation>
        <location evidence="2">Cell surface</location>
    </subcellularLocation>
</comment>
<evidence type="ECO:0000256" key="5">
    <source>
        <dbReference type="ARBA" id="ARBA00023136"/>
    </source>
</evidence>
<dbReference type="InterPro" id="IPR010884">
    <property type="entry name" value="6_CYS_dom"/>
</dbReference>
<evidence type="ECO:0000313" key="11">
    <source>
        <dbReference type="Proteomes" id="UP001195914"/>
    </source>
</evidence>
<keyword evidence="7" id="KW-0325">Glycoprotein</keyword>
<reference evidence="10" key="2">
    <citation type="submission" date="2021-05" db="EMBL/GenBank/DDBJ databases">
        <authorList>
            <person name="Pain A."/>
        </authorList>
    </citation>
    <scope>NUCLEOTIDE SEQUENCE</scope>
    <source>
        <strain evidence="10">1802A</strain>
    </source>
</reference>
<evidence type="ECO:0000256" key="8">
    <source>
        <dbReference type="SAM" id="SignalP"/>
    </source>
</evidence>
<feature type="domain" description="6-Cys" evidence="9">
    <location>
        <begin position="186"/>
        <end position="322"/>
    </location>
</feature>
<evidence type="ECO:0000256" key="4">
    <source>
        <dbReference type="ARBA" id="ARBA00022729"/>
    </source>
</evidence>
<dbReference type="EMBL" id="JAHBMH010000007">
    <property type="protein sequence ID" value="KAK1939832.1"/>
    <property type="molecule type" value="Genomic_DNA"/>
</dbReference>
<evidence type="ECO:0000256" key="6">
    <source>
        <dbReference type="ARBA" id="ARBA00023157"/>
    </source>
</evidence>
<sequence length="617" mass="69106">MMKMFSPYTVAIAALVALHLAFVEGNFGDASVDATQSLNNKITIDYTLPDAFKPSEIPVKEIHLNPGDEIKIICSGTPLSGGKGLVMHPFDPTNKVLAPLGYDKIADAVNRESYSHMVYRSNDNIVVEENVGNSRVVFIRYPPETIILAENPESFSLNFACEWQPENGSYSIYRWLAVTFKHVYPMAYGCETGQNQLFKNTTPVTLARKGLKNDRMCRIDPKPGMLIGIYCGVGESIHPPNCIPSEILTKHGGGLKPFIMAFGNSLISDRDLRRRVMFFQVPTVGLKSSVHLSCSCVNRMGLRTKTLLMENTLNDHLNIFKRIMKDEIGVRGANYHHMQFLRPGRKYIVDVPKDGLTHLVRDHHIVSKLYPSVETPDSIYFGVVGGEHEAAPLEKYMGTKGFTIVKSRKGPIVIYVITYRKDAIVVMKSRVLNMFYILDLSLVNAPINARNHVTIEFGILPTDPFTYGCGVDSRELFHTDATKIEDIDFEDGKSYTSCTVNATVVSPIGFYCPKGYTLDPPDCFTHMKLASNWKQVSLSDYAPYARVIPGNNIRVLDTNVSKGKADLVKYSDESLVCRCLDQDGVDRAAIYVNFNKMTKTEFENFYGKMESNLLWDA</sequence>
<dbReference type="PROSITE" id="PS51701">
    <property type="entry name" value="6_CYS"/>
    <property type="match status" value="2"/>
</dbReference>
<evidence type="ECO:0000256" key="2">
    <source>
        <dbReference type="ARBA" id="ARBA00004241"/>
    </source>
</evidence>
<dbReference type="AlphaFoldDB" id="A0AAD9LLB6"/>
<dbReference type="Pfam" id="PF07422">
    <property type="entry name" value="s48_45"/>
    <property type="match status" value="1"/>
</dbReference>
<evidence type="ECO:0000259" key="9">
    <source>
        <dbReference type="PROSITE" id="PS51701"/>
    </source>
</evidence>
<feature type="domain" description="6-Cys" evidence="9">
    <location>
        <begin position="465"/>
        <end position="597"/>
    </location>
</feature>
<proteinExistence type="predicted"/>
<dbReference type="Proteomes" id="UP001195914">
    <property type="component" value="Unassembled WGS sequence"/>
</dbReference>
<comment type="caution">
    <text evidence="10">The sequence shown here is derived from an EMBL/GenBank/DDBJ whole genome shotgun (WGS) entry which is preliminary data.</text>
</comment>
<keyword evidence="3" id="KW-1003">Cell membrane</keyword>
<keyword evidence="6" id="KW-1015">Disulfide bond</keyword>
<feature type="signal peptide" evidence="8">
    <location>
        <begin position="1"/>
        <end position="25"/>
    </location>
</feature>
<evidence type="ECO:0000313" key="10">
    <source>
        <dbReference type="EMBL" id="KAK1939832.1"/>
    </source>
</evidence>
<dbReference type="Gene3D" id="2.60.40.2860">
    <property type="match status" value="2"/>
</dbReference>
<feature type="chain" id="PRO_5042163779" description="6-Cys domain-containing protein" evidence="8">
    <location>
        <begin position="26"/>
        <end position="617"/>
    </location>
</feature>
<protein>
    <recommendedName>
        <fullName evidence="9">6-Cys domain-containing protein</fullName>
    </recommendedName>
</protein>
<dbReference type="GO" id="GO:0009986">
    <property type="term" value="C:cell surface"/>
    <property type="evidence" value="ECO:0007669"/>
    <property type="project" value="UniProtKB-SubCell"/>
</dbReference>
<keyword evidence="4 8" id="KW-0732">Signal</keyword>
<keyword evidence="5" id="KW-0472">Membrane</keyword>
<dbReference type="InterPro" id="IPR038160">
    <property type="entry name" value="6_CYS_dom_sf"/>
</dbReference>
<evidence type="ECO:0000256" key="1">
    <source>
        <dbReference type="ARBA" id="ARBA00004236"/>
    </source>
</evidence>
<evidence type="ECO:0000256" key="7">
    <source>
        <dbReference type="ARBA" id="ARBA00023180"/>
    </source>
</evidence>
<accession>A0AAD9LLB6</accession>